<dbReference type="Pfam" id="PF07726">
    <property type="entry name" value="AAA_3"/>
    <property type="match status" value="1"/>
</dbReference>
<sequence length="396" mass="43444">MAQRRHARHLRGAARHRPGGRPQWDHRPPDRPRHLPVPLLSTAEPLFRGHERRLKTTAVTRTTPTHPTDTRRAEAQRLETQGQHSPHAAAETLAQIRAHLEPVIRGQPRAIRLLLVALVSGGHVLLEDVPGTGKTTLAKALARALRADFRRVQFTPDLLPTDILGGSVFDPAARSFELRRGPVFTQILLADEINRASPRTQSALLEAMGEAQVSIEGTTHPLDPLFFVIATQNPVEFHGTYPLPEAQLDRFALRFGLGYLAPDEEVEVLARHRLGEPLSRIEPVAAPADILALRTQAAEVAVDPAVARYMVDLTRATRATEGVTLGAGLRASLALMKSAQVLALMDRLDFVTPDHVQELAVAVIAHRLVLDSQARFGGLSAEAVVTRLIEQLEPPR</sequence>
<dbReference type="AlphaFoldDB" id="A0A6M0K3T4"/>
<evidence type="ECO:0000256" key="2">
    <source>
        <dbReference type="ARBA" id="ARBA00022840"/>
    </source>
</evidence>
<dbReference type="InterPro" id="IPR050764">
    <property type="entry name" value="CbbQ/NirQ/NorQ/GpvN"/>
</dbReference>
<evidence type="ECO:0000256" key="1">
    <source>
        <dbReference type="ARBA" id="ARBA00022741"/>
    </source>
</evidence>
<keyword evidence="2" id="KW-0067">ATP-binding</keyword>
<dbReference type="InterPro" id="IPR027417">
    <property type="entry name" value="P-loop_NTPase"/>
</dbReference>
<evidence type="ECO:0000313" key="7">
    <source>
        <dbReference type="Proteomes" id="UP000483379"/>
    </source>
</evidence>
<reference evidence="6 7" key="1">
    <citation type="submission" date="2020-02" db="EMBL/GenBank/DDBJ databases">
        <title>Genome sequences of Thiorhodococcus mannitoliphagus and Thiorhodococcus minor, purple sulfur photosynthetic bacteria in the gammaproteobacterial family, Chromatiaceae.</title>
        <authorList>
            <person name="Aviles F.A."/>
            <person name="Meyer T.E."/>
            <person name="Kyndt J.A."/>
        </authorList>
    </citation>
    <scope>NUCLEOTIDE SEQUENCE [LARGE SCALE GENOMIC DNA]</scope>
    <source>
        <strain evidence="6 7">DSM 11518</strain>
    </source>
</reference>
<keyword evidence="1" id="KW-0547">Nucleotide-binding</keyword>
<dbReference type="PANTHER" id="PTHR42759:SF5">
    <property type="entry name" value="METHANOL DEHYDROGENASE REGULATOR"/>
    <property type="match status" value="1"/>
</dbReference>
<dbReference type="EMBL" id="JAAIJQ010000091">
    <property type="protein sequence ID" value="NEV64452.1"/>
    <property type="molecule type" value="Genomic_DNA"/>
</dbReference>
<comment type="caution">
    <text evidence="6">The sequence shown here is derived from an EMBL/GenBank/DDBJ whole genome shotgun (WGS) entry which is preliminary data.</text>
</comment>
<feature type="compositionally biased region" description="Basic and acidic residues" evidence="4">
    <location>
        <begin position="23"/>
        <end position="33"/>
    </location>
</feature>
<dbReference type="Gene3D" id="1.10.8.80">
    <property type="entry name" value="Magnesium chelatase subunit I, C-Terminal domain"/>
    <property type="match status" value="1"/>
</dbReference>
<accession>A0A6M0K3T4</accession>
<evidence type="ECO:0000256" key="3">
    <source>
        <dbReference type="ARBA" id="ARBA00061607"/>
    </source>
</evidence>
<organism evidence="6 7">
    <name type="scientific">Thiorhodococcus minor</name>
    <dbReference type="NCBI Taxonomy" id="57489"/>
    <lineage>
        <taxon>Bacteria</taxon>
        <taxon>Pseudomonadati</taxon>
        <taxon>Pseudomonadota</taxon>
        <taxon>Gammaproteobacteria</taxon>
        <taxon>Chromatiales</taxon>
        <taxon>Chromatiaceae</taxon>
        <taxon>Thiorhodococcus</taxon>
    </lineage>
</organism>
<dbReference type="InterPro" id="IPR011703">
    <property type="entry name" value="ATPase_AAA-3"/>
</dbReference>
<dbReference type="Gene3D" id="3.40.50.300">
    <property type="entry name" value="P-loop containing nucleotide triphosphate hydrolases"/>
    <property type="match status" value="1"/>
</dbReference>
<protein>
    <submittedName>
        <fullName evidence="6">MoxR family ATPase</fullName>
    </submittedName>
</protein>
<name>A0A6M0K3T4_9GAMM</name>
<dbReference type="SMART" id="SM00382">
    <property type="entry name" value="AAA"/>
    <property type="match status" value="1"/>
</dbReference>
<feature type="compositionally biased region" description="Basic residues" evidence="4">
    <location>
        <begin position="1"/>
        <end position="19"/>
    </location>
</feature>
<dbReference type="FunFam" id="3.40.50.300:FF:000640">
    <property type="entry name" value="MoxR family ATPase"/>
    <property type="match status" value="1"/>
</dbReference>
<comment type="similarity">
    <text evidence="3">Belongs to the MoxR family.</text>
</comment>
<evidence type="ECO:0000313" key="6">
    <source>
        <dbReference type="EMBL" id="NEV64452.1"/>
    </source>
</evidence>
<dbReference type="InterPro" id="IPR041628">
    <property type="entry name" value="ChlI/MoxR_AAA_lid"/>
</dbReference>
<evidence type="ECO:0000256" key="4">
    <source>
        <dbReference type="SAM" id="MobiDB-lite"/>
    </source>
</evidence>
<dbReference type="SUPFAM" id="SSF52540">
    <property type="entry name" value="P-loop containing nucleoside triphosphate hydrolases"/>
    <property type="match status" value="1"/>
</dbReference>
<keyword evidence="7" id="KW-1185">Reference proteome</keyword>
<dbReference type="InterPro" id="IPR003593">
    <property type="entry name" value="AAA+_ATPase"/>
</dbReference>
<feature type="compositionally biased region" description="Low complexity" evidence="4">
    <location>
        <begin position="56"/>
        <end position="67"/>
    </location>
</feature>
<proteinExistence type="inferred from homology"/>
<dbReference type="Proteomes" id="UP000483379">
    <property type="component" value="Unassembled WGS sequence"/>
</dbReference>
<feature type="domain" description="AAA+ ATPase" evidence="5">
    <location>
        <begin position="120"/>
        <end position="261"/>
    </location>
</feature>
<dbReference type="GO" id="GO:0005524">
    <property type="term" value="F:ATP binding"/>
    <property type="evidence" value="ECO:0007669"/>
    <property type="project" value="UniProtKB-KW"/>
</dbReference>
<gene>
    <name evidence="6" type="ORF">G3446_21675</name>
</gene>
<dbReference type="PANTHER" id="PTHR42759">
    <property type="entry name" value="MOXR FAMILY PROTEIN"/>
    <property type="match status" value="1"/>
</dbReference>
<dbReference type="Pfam" id="PF17863">
    <property type="entry name" value="AAA_lid_2"/>
    <property type="match status" value="1"/>
</dbReference>
<evidence type="ECO:0000259" key="5">
    <source>
        <dbReference type="SMART" id="SM00382"/>
    </source>
</evidence>
<dbReference type="GO" id="GO:0016887">
    <property type="term" value="F:ATP hydrolysis activity"/>
    <property type="evidence" value="ECO:0007669"/>
    <property type="project" value="InterPro"/>
</dbReference>
<feature type="compositionally biased region" description="Basic and acidic residues" evidence="4">
    <location>
        <begin position="68"/>
        <end position="77"/>
    </location>
</feature>
<feature type="region of interest" description="Disordered" evidence="4">
    <location>
        <begin position="1"/>
        <end position="88"/>
    </location>
</feature>